<reference evidence="2" key="1">
    <citation type="submission" date="2013-01" db="EMBL/GenBank/DDBJ databases">
        <title>Genome assembly of Mariniradius saccharolyticus AK6.</title>
        <authorList>
            <person name="Vaidya B."/>
            <person name="Khatri I."/>
            <person name="Tanuku N.R.S."/>
            <person name="Subramanian S."/>
            <person name="Pinnaka A."/>
        </authorList>
    </citation>
    <scope>NUCLEOTIDE SEQUENCE [LARGE SCALE GENOMIC DNA]</scope>
    <source>
        <strain evidence="2">AK6</strain>
    </source>
</reference>
<evidence type="ECO:0000313" key="3">
    <source>
        <dbReference type="Proteomes" id="UP000010953"/>
    </source>
</evidence>
<sequence>MVHCFFLPKLVPKLQDFWPNEKERHTGKGTSPLQKHAILTKK</sequence>
<dbReference type="AlphaFoldDB" id="M7XDT9"/>
<dbReference type="STRING" id="1239962.C943_00331"/>
<dbReference type="InParanoid" id="M7XDT9"/>
<keyword evidence="3" id="KW-1185">Reference proteome</keyword>
<dbReference type="EMBL" id="AMZY02000010">
    <property type="protein sequence ID" value="EMS33054.1"/>
    <property type="molecule type" value="Genomic_DNA"/>
</dbReference>
<accession>M7XDT9</accession>
<organism evidence="2 3">
    <name type="scientific">Mariniradius saccharolyticus AK6</name>
    <dbReference type="NCBI Taxonomy" id="1239962"/>
    <lineage>
        <taxon>Bacteria</taxon>
        <taxon>Pseudomonadati</taxon>
        <taxon>Bacteroidota</taxon>
        <taxon>Cytophagia</taxon>
        <taxon>Cytophagales</taxon>
        <taxon>Cyclobacteriaceae</taxon>
        <taxon>Mariniradius</taxon>
    </lineage>
</organism>
<feature type="region of interest" description="Disordered" evidence="1">
    <location>
        <begin position="22"/>
        <end position="42"/>
    </location>
</feature>
<evidence type="ECO:0000313" key="2">
    <source>
        <dbReference type="EMBL" id="EMS33054.1"/>
    </source>
</evidence>
<comment type="caution">
    <text evidence="2">The sequence shown here is derived from an EMBL/GenBank/DDBJ whole genome shotgun (WGS) entry which is preliminary data.</text>
</comment>
<protein>
    <submittedName>
        <fullName evidence="2">Uncharacterized protein</fullName>
    </submittedName>
</protein>
<proteinExistence type="predicted"/>
<dbReference type="Proteomes" id="UP000010953">
    <property type="component" value="Unassembled WGS sequence"/>
</dbReference>
<gene>
    <name evidence="2" type="ORF">C943_00331</name>
</gene>
<name>M7XDT9_9BACT</name>
<evidence type="ECO:0000256" key="1">
    <source>
        <dbReference type="SAM" id="MobiDB-lite"/>
    </source>
</evidence>